<evidence type="ECO:0000256" key="1">
    <source>
        <dbReference type="ARBA" id="ARBA00009737"/>
    </source>
</evidence>
<sequence>MAATDITIPQQPPMDVKDENELKYLEFVQVSTLQAVLCAAKLYDYAKDNSGPLKPGVQSVEGTVKTVVGPVYDKFHGVPFELLKFVDRKVDKSATKIDSYVPPVVKQVSTNAISAAQKAPAAARTVASEVKTAGVIGTASGLAKTVYTKYEPAAKDLYSKYEPVAEQYATSAWRRVNRLPLVPRMAEAVAPTASFCTEKYNQTVLLTADKGYKVASFLPLVPTDKIAKVLSDGKNGPVVSN</sequence>
<dbReference type="Proteomes" id="UP001454036">
    <property type="component" value="Unassembled WGS sequence"/>
</dbReference>
<proteinExistence type="inferred from homology"/>
<dbReference type="PANTHER" id="PTHR33732:SF9">
    <property type="entry name" value="REF_SRPP-LIKE PROTEIN OS05G0151300_LOC_OS05G05940"/>
    <property type="match status" value="1"/>
</dbReference>
<dbReference type="PANTHER" id="PTHR33732">
    <property type="entry name" value="REF/SRPP-LIKE PROTEIN OS05G0151300/LOC_OS05G05940"/>
    <property type="match status" value="1"/>
</dbReference>
<dbReference type="InterPro" id="IPR008802">
    <property type="entry name" value="REF"/>
</dbReference>
<protein>
    <recommendedName>
        <fullName evidence="4">Rubber elongation factor</fullName>
    </recommendedName>
</protein>
<accession>A0AAV3PPZ8</accession>
<name>A0AAV3PPZ8_LITER</name>
<organism evidence="2 3">
    <name type="scientific">Lithospermum erythrorhizon</name>
    <name type="common">Purple gromwell</name>
    <name type="synonym">Lithospermum officinale var. erythrorhizon</name>
    <dbReference type="NCBI Taxonomy" id="34254"/>
    <lineage>
        <taxon>Eukaryota</taxon>
        <taxon>Viridiplantae</taxon>
        <taxon>Streptophyta</taxon>
        <taxon>Embryophyta</taxon>
        <taxon>Tracheophyta</taxon>
        <taxon>Spermatophyta</taxon>
        <taxon>Magnoliopsida</taxon>
        <taxon>eudicotyledons</taxon>
        <taxon>Gunneridae</taxon>
        <taxon>Pentapetalae</taxon>
        <taxon>asterids</taxon>
        <taxon>lamiids</taxon>
        <taxon>Boraginales</taxon>
        <taxon>Boraginaceae</taxon>
        <taxon>Boraginoideae</taxon>
        <taxon>Lithospermeae</taxon>
        <taxon>Lithospermum</taxon>
    </lineage>
</organism>
<reference evidence="2 3" key="1">
    <citation type="submission" date="2024-01" db="EMBL/GenBank/DDBJ databases">
        <title>The complete chloroplast genome sequence of Lithospermum erythrorhizon: insights into the phylogenetic relationship among Boraginaceae species and the maternal lineages of purple gromwells.</title>
        <authorList>
            <person name="Okada T."/>
            <person name="Watanabe K."/>
        </authorList>
    </citation>
    <scope>NUCLEOTIDE SEQUENCE [LARGE SCALE GENOMIC DNA]</scope>
</reference>
<keyword evidence="3" id="KW-1185">Reference proteome</keyword>
<dbReference type="EMBL" id="BAABME010002220">
    <property type="protein sequence ID" value="GAA0153639.1"/>
    <property type="molecule type" value="Genomic_DNA"/>
</dbReference>
<evidence type="ECO:0000313" key="2">
    <source>
        <dbReference type="EMBL" id="GAA0153639.1"/>
    </source>
</evidence>
<comment type="similarity">
    <text evidence="1">Belongs to the REF/SRPP family.</text>
</comment>
<gene>
    <name evidence="2" type="ORF">LIER_11831</name>
</gene>
<dbReference type="Pfam" id="PF05755">
    <property type="entry name" value="REF"/>
    <property type="match status" value="1"/>
</dbReference>
<comment type="caution">
    <text evidence="2">The sequence shown here is derived from an EMBL/GenBank/DDBJ whole genome shotgun (WGS) entry which is preliminary data.</text>
</comment>
<dbReference type="AlphaFoldDB" id="A0AAV3PPZ8"/>
<evidence type="ECO:0000313" key="3">
    <source>
        <dbReference type="Proteomes" id="UP001454036"/>
    </source>
</evidence>
<evidence type="ECO:0008006" key="4">
    <source>
        <dbReference type="Google" id="ProtNLM"/>
    </source>
</evidence>